<dbReference type="Pfam" id="PF00255">
    <property type="entry name" value="GSHPx"/>
    <property type="match status" value="1"/>
</dbReference>
<organism evidence="7 8">
    <name type="scientific">Neisseria meningitidis serogroup B</name>
    <dbReference type="NCBI Taxonomy" id="491"/>
    <lineage>
        <taxon>Bacteria</taxon>
        <taxon>Pseudomonadati</taxon>
        <taxon>Pseudomonadota</taxon>
        <taxon>Betaproteobacteria</taxon>
        <taxon>Neisseriales</taxon>
        <taxon>Neisseriaceae</taxon>
        <taxon>Neisseria</taxon>
    </lineage>
</organism>
<dbReference type="InterPro" id="IPR029760">
    <property type="entry name" value="GPX_CS"/>
</dbReference>
<evidence type="ECO:0000313" key="8">
    <source>
        <dbReference type="Proteomes" id="UP000182715"/>
    </source>
</evidence>
<dbReference type="PANTHER" id="PTHR11592:SF78">
    <property type="entry name" value="GLUTATHIONE PEROXIDASE"/>
    <property type="match status" value="1"/>
</dbReference>
<evidence type="ECO:0000256" key="1">
    <source>
        <dbReference type="ARBA" id="ARBA00006926"/>
    </source>
</evidence>
<accession>A0A0H5QTL7</accession>
<sequence length="199" mass="22429">MLLSCRLKHVSDGIGLHQIRIKMGIYDFQMKDAEGNAVDLSGYRGKVLLIVNTATRCGLTPQYEALQKLYAQYTAEGLEILDFPCNQFREQAPESSGEIAQVCMMKFGTKFKIFDKIEVNGANTAPLYAYLKSVKPQDKGNHLFKDFVLKLAALGEKRDEGDIKWNFTKFLVNRDGEVVERFAPSVTPEEIEADIRALL</sequence>
<comment type="similarity">
    <text evidence="1 6">Belongs to the glutathione peroxidase family.</text>
</comment>
<dbReference type="AlphaFoldDB" id="A0A0H5QTL7"/>
<dbReference type="InterPro" id="IPR029759">
    <property type="entry name" value="GPX_AS"/>
</dbReference>
<dbReference type="OMA" id="TFPMTEK"/>
<keyword evidence="3 6" id="KW-0560">Oxidoreductase</keyword>
<name>A0A0H5QTL7_NEIMI</name>
<dbReference type="PRINTS" id="PR01011">
    <property type="entry name" value="GLUTPROXDASE"/>
</dbReference>
<protein>
    <recommendedName>
        <fullName evidence="6">Glutathione peroxidase</fullName>
    </recommendedName>
</protein>
<evidence type="ECO:0000256" key="4">
    <source>
        <dbReference type="ARBA" id="ARBA00053588"/>
    </source>
</evidence>
<evidence type="ECO:0000256" key="5">
    <source>
        <dbReference type="PIRSR" id="PIRSR000303-1"/>
    </source>
</evidence>
<dbReference type="EMBL" id="CVTF01000043">
    <property type="protein sequence ID" value="CRY99018.1"/>
    <property type="molecule type" value="Genomic_DNA"/>
</dbReference>
<evidence type="ECO:0000313" key="7">
    <source>
        <dbReference type="EMBL" id="CRY99018.1"/>
    </source>
</evidence>
<dbReference type="GO" id="GO:0034599">
    <property type="term" value="P:cellular response to oxidative stress"/>
    <property type="evidence" value="ECO:0007669"/>
    <property type="project" value="TreeGrafter"/>
</dbReference>
<dbReference type="SUPFAM" id="SSF52833">
    <property type="entry name" value="Thioredoxin-like"/>
    <property type="match status" value="1"/>
</dbReference>
<dbReference type="GO" id="GO:0004601">
    <property type="term" value="F:peroxidase activity"/>
    <property type="evidence" value="ECO:0007669"/>
    <property type="project" value="UniProtKB-KW"/>
</dbReference>
<evidence type="ECO:0000256" key="2">
    <source>
        <dbReference type="ARBA" id="ARBA00022559"/>
    </source>
</evidence>
<evidence type="ECO:0000256" key="3">
    <source>
        <dbReference type="ARBA" id="ARBA00023002"/>
    </source>
</evidence>
<reference evidence="7 8" key="1">
    <citation type="submission" date="2014-11" db="EMBL/GenBank/DDBJ databases">
        <authorList>
            <person name="Diene M.Seydina."/>
        </authorList>
    </citation>
    <scope>NUCLEOTIDE SEQUENCE [LARGE SCALE GENOMIC DNA]</scope>
    <source>
        <strain evidence="7 8">Neisseria meningitidis CHUV</strain>
    </source>
</reference>
<dbReference type="CDD" id="cd00340">
    <property type="entry name" value="GSH_Peroxidase"/>
    <property type="match status" value="1"/>
</dbReference>
<keyword evidence="2 6" id="KW-0575">Peroxidase</keyword>
<comment type="function">
    <text evidence="4">Important in the cellular metabolism or defense processes particular to this pathogen.</text>
</comment>
<dbReference type="InterPro" id="IPR036249">
    <property type="entry name" value="Thioredoxin-like_sf"/>
</dbReference>
<dbReference type="PIRSF" id="PIRSF000303">
    <property type="entry name" value="Glutathion_perox"/>
    <property type="match status" value="1"/>
</dbReference>
<evidence type="ECO:0000256" key="6">
    <source>
        <dbReference type="RuleBase" id="RU000499"/>
    </source>
</evidence>
<feature type="active site" evidence="5">
    <location>
        <position position="57"/>
    </location>
</feature>
<dbReference type="Proteomes" id="UP000182715">
    <property type="component" value="Unassembled WGS sequence"/>
</dbReference>
<dbReference type="Gene3D" id="3.40.30.10">
    <property type="entry name" value="Glutaredoxin"/>
    <property type="match status" value="1"/>
</dbReference>
<dbReference type="FunFam" id="3.40.30.10:FF:000349">
    <property type="entry name" value="Glutathione peroxidase"/>
    <property type="match status" value="1"/>
</dbReference>
<dbReference type="InterPro" id="IPR000889">
    <property type="entry name" value="Glutathione_peroxidase"/>
</dbReference>
<proteinExistence type="inferred from homology"/>
<dbReference type="PANTHER" id="PTHR11592">
    <property type="entry name" value="GLUTATHIONE PEROXIDASE"/>
    <property type="match status" value="1"/>
</dbReference>
<dbReference type="PROSITE" id="PS00460">
    <property type="entry name" value="GLUTATHIONE_PEROXID_1"/>
    <property type="match status" value="1"/>
</dbReference>
<dbReference type="PROSITE" id="PS51355">
    <property type="entry name" value="GLUTATHIONE_PEROXID_3"/>
    <property type="match status" value="1"/>
</dbReference>
<dbReference type="PROSITE" id="PS00763">
    <property type="entry name" value="GLUTATHIONE_PEROXID_2"/>
    <property type="match status" value="1"/>
</dbReference>